<dbReference type="SUPFAM" id="SSF52540">
    <property type="entry name" value="P-loop containing nucleoside triphosphate hydrolases"/>
    <property type="match status" value="1"/>
</dbReference>
<dbReference type="EMBL" id="LGRX02033265">
    <property type="protein sequence ID" value="KAK3241990.1"/>
    <property type="molecule type" value="Genomic_DNA"/>
</dbReference>
<sequence length="169" mass="19062">MIAEPELTGLPCAFKRYQLSVRPAFAMTINKSQGHTLEHVGLYLPKTVFSHGQLYGAFSRATRQCNGVGLTEAGVYQPADASGVFTLNVVFPEALLPNTRATVPLLRDVEDPIFDAFDHIDEGRYHNYVDYPDYDTDFDTTALHVYRLDRASYPRLPWVMTRPSSEKCK</sequence>
<name>A0AAE0EWW6_9CHLO</name>
<dbReference type="Proteomes" id="UP001190700">
    <property type="component" value="Unassembled WGS sequence"/>
</dbReference>
<evidence type="ECO:0000313" key="2">
    <source>
        <dbReference type="Proteomes" id="UP001190700"/>
    </source>
</evidence>
<dbReference type="CDD" id="cd18809">
    <property type="entry name" value="SF1_C_RecD"/>
    <property type="match status" value="1"/>
</dbReference>
<keyword evidence="2" id="KW-1185">Reference proteome</keyword>
<gene>
    <name evidence="1" type="ORF">CYMTET_48286</name>
</gene>
<comment type="caution">
    <text evidence="1">The sequence shown here is derived from an EMBL/GenBank/DDBJ whole genome shotgun (WGS) entry which is preliminary data.</text>
</comment>
<reference evidence="1 2" key="1">
    <citation type="journal article" date="2015" name="Genome Biol. Evol.">
        <title>Comparative Genomics of a Bacterivorous Green Alga Reveals Evolutionary Causalities and Consequences of Phago-Mixotrophic Mode of Nutrition.</title>
        <authorList>
            <person name="Burns J.A."/>
            <person name="Paasch A."/>
            <person name="Narechania A."/>
            <person name="Kim E."/>
        </authorList>
    </citation>
    <scope>NUCLEOTIDE SEQUENCE [LARGE SCALE GENOMIC DNA]</scope>
    <source>
        <strain evidence="1 2">PLY_AMNH</strain>
    </source>
</reference>
<accession>A0AAE0EWW6</accession>
<evidence type="ECO:0000313" key="1">
    <source>
        <dbReference type="EMBL" id="KAK3241990.1"/>
    </source>
</evidence>
<organism evidence="1 2">
    <name type="scientific">Cymbomonas tetramitiformis</name>
    <dbReference type="NCBI Taxonomy" id="36881"/>
    <lineage>
        <taxon>Eukaryota</taxon>
        <taxon>Viridiplantae</taxon>
        <taxon>Chlorophyta</taxon>
        <taxon>Pyramimonadophyceae</taxon>
        <taxon>Pyramimonadales</taxon>
        <taxon>Pyramimonadaceae</taxon>
        <taxon>Cymbomonas</taxon>
    </lineage>
</organism>
<dbReference type="Gene3D" id="3.40.50.300">
    <property type="entry name" value="P-loop containing nucleotide triphosphate hydrolases"/>
    <property type="match status" value="1"/>
</dbReference>
<proteinExistence type="predicted"/>
<dbReference type="AlphaFoldDB" id="A0AAE0EWW6"/>
<dbReference type="InterPro" id="IPR027417">
    <property type="entry name" value="P-loop_NTPase"/>
</dbReference>
<protein>
    <submittedName>
        <fullName evidence="1">Uncharacterized protein</fullName>
    </submittedName>
</protein>